<dbReference type="AlphaFoldDB" id="A0AA38S6P8"/>
<keyword evidence="1" id="KW-0539">Nucleus</keyword>
<dbReference type="GO" id="GO:0005634">
    <property type="term" value="C:nucleus"/>
    <property type="evidence" value="ECO:0007669"/>
    <property type="project" value="TreeGrafter"/>
</dbReference>
<dbReference type="GO" id="GO:0045944">
    <property type="term" value="P:positive regulation of transcription by RNA polymerase II"/>
    <property type="evidence" value="ECO:0007669"/>
    <property type="project" value="TreeGrafter"/>
</dbReference>
<keyword evidence="4" id="KW-1185">Reference proteome</keyword>
<comment type="caution">
    <text evidence="3">The sequence shown here is derived from an EMBL/GenBank/DDBJ whole genome shotgun (WGS) entry which is preliminary data.</text>
</comment>
<dbReference type="GO" id="GO:0000976">
    <property type="term" value="F:transcription cis-regulatory region binding"/>
    <property type="evidence" value="ECO:0007669"/>
    <property type="project" value="TreeGrafter"/>
</dbReference>
<evidence type="ECO:0000256" key="2">
    <source>
        <dbReference type="SAM" id="MobiDB-lite"/>
    </source>
</evidence>
<evidence type="ECO:0000313" key="4">
    <source>
        <dbReference type="Proteomes" id="UP001174694"/>
    </source>
</evidence>
<reference evidence="3" key="1">
    <citation type="submission" date="2022-07" db="EMBL/GenBank/DDBJ databases">
        <title>Fungi with potential for degradation of polypropylene.</title>
        <authorList>
            <person name="Gostincar C."/>
        </authorList>
    </citation>
    <scope>NUCLEOTIDE SEQUENCE</scope>
    <source>
        <strain evidence="3">EXF-13308</strain>
    </source>
</reference>
<sequence length="501" mass="55900">MSESIVFSDKDRDYKQLLSTDELDKSDIGSDPMMTRKRPTSGSNHSERIHDLSKESGLTFAVLLDPGHADIMKSNTNISRHKDDRLLSVTATRSPTGSATATLKPLFEETRLTNYQIHLLKHYGRHVAPWLDIYDLGQTFGLQVPPLAMASPLVLDAVLKLAAVSLGAGGDGTEYADWHSDGFSNLQSVSHKLGQVPDFTVLQFLVMSVLLKAQIFVESVPDTWEHIFVAGGTVPTFGNRVFEDASHQRIWFGTIALMSRLELAYSMVNETAPAVGSHILSDVVAASETLMKETDGYQKLLHASLRCLALLTDIMSLCLQPPNQEGIPPPGQALPYVSPANRWKHLMSGLQEWHISRPLELQELVQHEGKDLSFPTVLFTSWAGVFSNIIYHVAMFLMLRHRPQTMESQQERDRTEATAAHVSPLWHARRVCGIAVSSDSQNTQCWDPCIIAAFSLAARRMTHPNQQTELLLCLDRIKASGWRIDSLTRRLRDEWGLFGPE</sequence>
<dbReference type="Proteomes" id="UP001174694">
    <property type="component" value="Unassembled WGS sequence"/>
</dbReference>
<organism evidence="3 4">
    <name type="scientific">Pleurostoma richardsiae</name>
    <dbReference type="NCBI Taxonomy" id="41990"/>
    <lineage>
        <taxon>Eukaryota</taxon>
        <taxon>Fungi</taxon>
        <taxon>Dikarya</taxon>
        <taxon>Ascomycota</taxon>
        <taxon>Pezizomycotina</taxon>
        <taxon>Sordariomycetes</taxon>
        <taxon>Sordariomycetidae</taxon>
        <taxon>Calosphaeriales</taxon>
        <taxon>Pleurostomataceae</taxon>
        <taxon>Pleurostoma</taxon>
    </lineage>
</organism>
<accession>A0AA38S6P8</accession>
<name>A0AA38S6P8_9PEZI</name>
<dbReference type="PANTHER" id="PTHR37534">
    <property type="entry name" value="TRANSCRIPTIONAL ACTIVATOR PROTEIN UGA3"/>
    <property type="match status" value="1"/>
</dbReference>
<evidence type="ECO:0000256" key="1">
    <source>
        <dbReference type="ARBA" id="ARBA00023242"/>
    </source>
</evidence>
<evidence type="ECO:0000313" key="3">
    <source>
        <dbReference type="EMBL" id="KAJ9157199.1"/>
    </source>
</evidence>
<protein>
    <submittedName>
        <fullName evidence="3">Uncharacterized protein</fullName>
    </submittedName>
</protein>
<proteinExistence type="predicted"/>
<dbReference type="PANTHER" id="PTHR37534:SF4">
    <property type="entry name" value="ZN(II)2CYS6 TRANSCRIPTION FACTOR (EUROFUNG)"/>
    <property type="match status" value="1"/>
</dbReference>
<feature type="region of interest" description="Disordered" evidence="2">
    <location>
        <begin position="18"/>
        <end position="48"/>
    </location>
</feature>
<dbReference type="EMBL" id="JANBVO010000001">
    <property type="protein sequence ID" value="KAJ9157199.1"/>
    <property type="molecule type" value="Genomic_DNA"/>
</dbReference>
<dbReference type="CDD" id="cd12148">
    <property type="entry name" value="fungal_TF_MHR"/>
    <property type="match status" value="1"/>
</dbReference>
<dbReference type="GO" id="GO:0003700">
    <property type="term" value="F:DNA-binding transcription factor activity"/>
    <property type="evidence" value="ECO:0007669"/>
    <property type="project" value="TreeGrafter"/>
</dbReference>
<gene>
    <name evidence="3" type="ORF">NKR23_g408</name>
</gene>